<reference evidence="2" key="1">
    <citation type="submission" date="2023-02" db="EMBL/GenBank/DDBJ databases">
        <authorList>
            <person name="Palmer J.M."/>
        </authorList>
    </citation>
    <scope>NUCLEOTIDE SEQUENCE</scope>
    <source>
        <strain evidence="2">FW57</strain>
    </source>
</reference>
<feature type="region of interest" description="Disordered" evidence="1">
    <location>
        <begin position="177"/>
        <end position="215"/>
    </location>
</feature>
<dbReference type="Proteomes" id="UP001197093">
    <property type="component" value="Unassembled WGS sequence"/>
</dbReference>
<sequence length="339" mass="38273">MHDADCIEDSGDEMIGASDDDADSVSSNWDSYGDLPLTLDEYETTLARLDEEWNANQKKLHKLIYMRGLHPMMPSWWRMNFKMWGVTQPHLDDVFTPKYSKKRVAIHAYGHELAAAKALESLFYLSQTVTDYEEIGYQDKIAPTIVKSIRNYIKWALRDAGISKRRTQPTMLVRAYPPDFRDDVDSEGSDFAPSPVSTNGDHDPDDDSEDDEAQRAARRFTLAVSRDLERRLISMGAQWRQLLEVDRGKKGKAFVAPPPTLYAFAVVQHIVLLASHDSSSATNPVVVVERVKLNDRGQWLWNALTLALPVNMARDALTGMWETGLVVAEDEGEEGDPDL</sequence>
<protein>
    <submittedName>
        <fullName evidence="2">Uncharacterized protein</fullName>
    </submittedName>
</protein>
<accession>A0AAD4HX86</accession>
<feature type="compositionally biased region" description="Acidic residues" evidence="1">
    <location>
        <begin position="203"/>
        <end position="212"/>
    </location>
</feature>
<feature type="region of interest" description="Disordered" evidence="1">
    <location>
        <begin position="1"/>
        <end position="26"/>
    </location>
</feature>
<evidence type="ECO:0000313" key="2">
    <source>
        <dbReference type="EMBL" id="KAG7287717.1"/>
    </source>
</evidence>
<dbReference type="AlphaFoldDB" id="A0AAD4HX86"/>
<evidence type="ECO:0000256" key="1">
    <source>
        <dbReference type="SAM" id="MobiDB-lite"/>
    </source>
</evidence>
<dbReference type="EMBL" id="JAHCVI010000003">
    <property type="protein sequence ID" value="KAG7287717.1"/>
    <property type="molecule type" value="Genomic_DNA"/>
</dbReference>
<keyword evidence="3" id="KW-1185">Reference proteome</keyword>
<comment type="caution">
    <text evidence="2">The sequence shown here is derived from an EMBL/GenBank/DDBJ whole genome shotgun (WGS) entry which is preliminary data.</text>
</comment>
<gene>
    <name evidence="2" type="ORF">NEMBOFW57_007230</name>
</gene>
<organism evidence="2 3">
    <name type="scientific">Staphylotrichum longicolle</name>
    <dbReference type="NCBI Taxonomy" id="669026"/>
    <lineage>
        <taxon>Eukaryota</taxon>
        <taxon>Fungi</taxon>
        <taxon>Dikarya</taxon>
        <taxon>Ascomycota</taxon>
        <taxon>Pezizomycotina</taxon>
        <taxon>Sordariomycetes</taxon>
        <taxon>Sordariomycetidae</taxon>
        <taxon>Sordariales</taxon>
        <taxon>Chaetomiaceae</taxon>
        <taxon>Staphylotrichum</taxon>
    </lineage>
</organism>
<evidence type="ECO:0000313" key="3">
    <source>
        <dbReference type="Proteomes" id="UP001197093"/>
    </source>
</evidence>
<feature type="compositionally biased region" description="Acidic residues" evidence="1">
    <location>
        <begin position="1"/>
        <end position="23"/>
    </location>
</feature>
<proteinExistence type="predicted"/>
<name>A0AAD4HX86_9PEZI</name>